<keyword evidence="3" id="KW-1185">Reference proteome</keyword>
<name>A0ABW2AU97_9MICO</name>
<organism evidence="2 3">
    <name type="scientific">Branchiibius cervicis</name>
    <dbReference type="NCBI Taxonomy" id="908252"/>
    <lineage>
        <taxon>Bacteria</taxon>
        <taxon>Bacillati</taxon>
        <taxon>Actinomycetota</taxon>
        <taxon>Actinomycetes</taxon>
        <taxon>Micrococcales</taxon>
        <taxon>Dermacoccaceae</taxon>
        <taxon>Branchiibius</taxon>
    </lineage>
</organism>
<dbReference type="EMBL" id="JBHSWJ010000002">
    <property type="protein sequence ID" value="MFC6714455.1"/>
    <property type="molecule type" value="Genomic_DNA"/>
</dbReference>
<evidence type="ECO:0008006" key="4">
    <source>
        <dbReference type="Google" id="ProtNLM"/>
    </source>
</evidence>
<keyword evidence="1" id="KW-0812">Transmembrane</keyword>
<gene>
    <name evidence="2" type="ORF">ACFQBT_11750</name>
</gene>
<keyword evidence="1" id="KW-0472">Membrane</keyword>
<proteinExistence type="predicted"/>
<protein>
    <recommendedName>
        <fullName evidence="4">LPXTG cell wall anchor domain-containing protein</fullName>
    </recommendedName>
</protein>
<accession>A0ABW2AU97</accession>
<dbReference type="RefSeq" id="WP_377822869.1">
    <property type="nucleotide sequence ID" value="NZ_JBHSWJ010000002.1"/>
</dbReference>
<evidence type="ECO:0000256" key="1">
    <source>
        <dbReference type="SAM" id="Phobius"/>
    </source>
</evidence>
<feature type="transmembrane region" description="Helical" evidence="1">
    <location>
        <begin position="25"/>
        <end position="45"/>
    </location>
</feature>
<sequence length="62" mass="6892">MSSSLVSLAQAVPKLEENELPMPHWAYGLLGILFFAALLGVLWFFRRTVGKGIPQDHSEQGH</sequence>
<reference evidence="3" key="1">
    <citation type="journal article" date="2019" name="Int. J. Syst. Evol. Microbiol.">
        <title>The Global Catalogue of Microorganisms (GCM) 10K type strain sequencing project: providing services to taxonomists for standard genome sequencing and annotation.</title>
        <authorList>
            <consortium name="The Broad Institute Genomics Platform"/>
            <consortium name="The Broad Institute Genome Sequencing Center for Infectious Disease"/>
            <person name="Wu L."/>
            <person name="Ma J."/>
        </authorList>
    </citation>
    <scope>NUCLEOTIDE SEQUENCE [LARGE SCALE GENOMIC DNA]</scope>
    <source>
        <strain evidence="3">NBRC 106593</strain>
    </source>
</reference>
<dbReference type="Proteomes" id="UP001596356">
    <property type="component" value="Unassembled WGS sequence"/>
</dbReference>
<keyword evidence="1" id="KW-1133">Transmembrane helix</keyword>
<evidence type="ECO:0000313" key="2">
    <source>
        <dbReference type="EMBL" id="MFC6714455.1"/>
    </source>
</evidence>
<comment type="caution">
    <text evidence="2">The sequence shown here is derived from an EMBL/GenBank/DDBJ whole genome shotgun (WGS) entry which is preliminary data.</text>
</comment>
<evidence type="ECO:0000313" key="3">
    <source>
        <dbReference type="Proteomes" id="UP001596356"/>
    </source>
</evidence>